<reference evidence="1 2" key="1">
    <citation type="journal article" date="2018" name="Nat. Ecol. Evol.">
        <title>Shark genomes provide insights into elasmobranch evolution and the origin of vertebrates.</title>
        <authorList>
            <person name="Hara Y"/>
            <person name="Yamaguchi K"/>
            <person name="Onimaru K"/>
            <person name="Kadota M"/>
            <person name="Koyanagi M"/>
            <person name="Keeley SD"/>
            <person name="Tatsumi K"/>
            <person name="Tanaka K"/>
            <person name="Motone F"/>
            <person name="Kageyama Y"/>
            <person name="Nozu R"/>
            <person name="Adachi N"/>
            <person name="Nishimura O"/>
            <person name="Nakagawa R"/>
            <person name="Tanegashima C"/>
            <person name="Kiyatake I"/>
            <person name="Matsumoto R"/>
            <person name="Murakumo K"/>
            <person name="Nishida K"/>
            <person name="Terakita A"/>
            <person name="Kuratani S"/>
            <person name="Sato K"/>
            <person name="Hyodo S Kuraku.S."/>
        </authorList>
    </citation>
    <scope>NUCLEOTIDE SEQUENCE [LARGE SCALE GENOMIC DNA]</scope>
</reference>
<accession>A0A401S536</accession>
<dbReference type="Proteomes" id="UP000287033">
    <property type="component" value="Unassembled WGS sequence"/>
</dbReference>
<sequence>MASLTLRRSTTALGLYDAKPPGTCSFLRPEVSVSICDATGRRRRACVLAGRPYRDKCYQYLQLVFFEMRLLIDWNSTKAVCSPVLLNCINK</sequence>
<organism evidence="1 2">
    <name type="scientific">Chiloscyllium punctatum</name>
    <name type="common">Brownbanded bambooshark</name>
    <name type="synonym">Hemiscyllium punctatum</name>
    <dbReference type="NCBI Taxonomy" id="137246"/>
    <lineage>
        <taxon>Eukaryota</taxon>
        <taxon>Metazoa</taxon>
        <taxon>Chordata</taxon>
        <taxon>Craniata</taxon>
        <taxon>Vertebrata</taxon>
        <taxon>Chondrichthyes</taxon>
        <taxon>Elasmobranchii</taxon>
        <taxon>Galeomorphii</taxon>
        <taxon>Galeoidea</taxon>
        <taxon>Orectolobiformes</taxon>
        <taxon>Hemiscylliidae</taxon>
        <taxon>Chiloscyllium</taxon>
    </lineage>
</organism>
<dbReference type="EMBL" id="BEZZ01000088">
    <property type="protein sequence ID" value="GCC25505.1"/>
    <property type="molecule type" value="Genomic_DNA"/>
</dbReference>
<gene>
    <name evidence="1" type="ORF">chiPu_0003915</name>
</gene>
<name>A0A401S536_CHIPU</name>
<protein>
    <submittedName>
        <fullName evidence="1">Uncharacterized protein</fullName>
    </submittedName>
</protein>
<evidence type="ECO:0000313" key="2">
    <source>
        <dbReference type="Proteomes" id="UP000287033"/>
    </source>
</evidence>
<comment type="caution">
    <text evidence="1">The sequence shown here is derived from an EMBL/GenBank/DDBJ whole genome shotgun (WGS) entry which is preliminary data.</text>
</comment>
<proteinExistence type="predicted"/>
<dbReference type="AlphaFoldDB" id="A0A401S536"/>
<keyword evidence="2" id="KW-1185">Reference proteome</keyword>
<evidence type="ECO:0000313" key="1">
    <source>
        <dbReference type="EMBL" id="GCC25505.1"/>
    </source>
</evidence>